<keyword evidence="6" id="KW-0649">Protein kinase inhibitor</keyword>
<evidence type="ECO:0000313" key="6">
    <source>
        <dbReference type="EMBL" id="NIH55450.1"/>
    </source>
</evidence>
<evidence type="ECO:0000259" key="4">
    <source>
        <dbReference type="SMART" id="SM00796"/>
    </source>
</evidence>
<evidence type="ECO:0000313" key="7">
    <source>
        <dbReference type="Proteomes" id="UP000749311"/>
    </source>
</evidence>
<name>A0ABX0SBQ3_9ACTN</name>
<feature type="domain" description="Carboxyltransferase" evidence="5">
    <location>
        <begin position="260"/>
        <end position="541"/>
    </location>
</feature>
<dbReference type="InterPro" id="IPR003778">
    <property type="entry name" value="CT_A_B"/>
</dbReference>
<reference evidence="6 7" key="1">
    <citation type="submission" date="2020-02" db="EMBL/GenBank/DDBJ databases">
        <title>Sequencing the genomes of 1000 actinobacteria strains.</title>
        <authorList>
            <person name="Klenk H.-P."/>
        </authorList>
    </citation>
    <scope>NUCLEOTIDE SEQUENCE [LARGE SCALE GENOMIC DNA]</scope>
    <source>
        <strain evidence="6 7">DSM 19609</strain>
    </source>
</reference>
<sequence length="546" mass="56586">MGDRRSTPRILPVGEHALLVELPDLAATLGFFDEVRAAALDGVIEAVPAARTVLVKYAPHAVSYADLAARLARLDAADGASSGGRLVEIPVHYDGADLADLAGLLGVSADELVRRHRGSEYRVAFGGFAPGFAYLSGGDPLLDVPRRATPRTRIPAGAVGLAGTFSGVYPRESPGGWQLIGHTDMVMWDLDRTPPATLQPGDRVRFLDAGPARAAVVRAAAPSDTVTPRRVVDHSGPALEVLRPGAQAVLQDEGRVGVAGLGVTGSGALDRPALHAANRLVGNGPGEAVIEFAQGGEVGAHGEVVVAVTGARAELRLTRRSGRVDMIAGPSPIALGNGERLAIVPDQGLRNYMAVRGGFDVPAVLGSRASDTMSGIGPAPLTMGSVLGVRTTNSVPLPPVGDPEPWPADRLPADVVELPVVLGPRDDWFTPHALDVLFTQPWQVTRHSNRVGLRLAGDVPLERAITAELPSEGVVPGAVQVPASGQPVLFLADHPVTGGYPVIAVLTTRALAVAGQLAPGAVIRFAPAGDSLTPRLVRTPTPLELS</sequence>
<evidence type="ECO:0000256" key="1">
    <source>
        <dbReference type="ARBA" id="ARBA00022741"/>
    </source>
</evidence>
<dbReference type="InterPro" id="IPR003833">
    <property type="entry name" value="CT_C_D"/>
</dbReference>
<keyword evidence="1" id="KW-0547">Nucleotide-binding</keyword>
<evidence type="ECO:0000256" key="3">
    <source>
        <dbReference type="ARBA" id="ARBA00022840"/>
    </source>
</evidence>
<dbReference type="PANTHER" id="PTHR43309">
    <property type="entry name" value="5-OXOPROLINASE SUBUNIT C"/>
    <property type="match status" value="1"/>
</dbReference>
<dbReference type="GO" id="GO:0004860">
    <property type="term" value="F:protein kinase inhibitor activity"/>
    <property type="evidence" value="ECO:0007669"/>
    <property type="project" value="UniProtKB-KW"/>
</dbReference>
<keyword evidence="7" id="KW-1185">Reference proteome</keyword>
<dbReference type="SMART" id="SM00796">
    <property type="entry name" value="AHS1"/>
    <property type="match status" value="1"/>
</dbReference>
<proteinExistence type="predicted"/>
<dbReference type="Pfam" id="PF02626">
    <property type="entry name" value="CT_A_B"/>
    <property type="match status" value="1"/>
</dbReference>
<dbReference type="InterPro" id="IPR052708">
    <property type="entry name" value="PxpC"/>
</dbReference>
<dbReference type="Gene3D" id="3.30.1360.40">
    <property type="match status" value="1"/>
</dbReference>
<dbReference type="Pfam" id="PF02682">
    <property type="entry name" value="CT_C_D"/>
    <property type="match status" value="1"/>
</dbReference>
<dbReference type="EMBL" id="JAAMOZ010000001">
    <property type="protein sequence ID" value="NIH55450.1"/>
    <property type="molecule type" value="Genomic_DNA"/>
</dbReference>
<accession>A0ABX0SBQ3</accession>
<dbReference type="Proteomes" id="UP000749311">
    <property type="component" value="Unassembled WGS sequence"/>
</dbReference>
<gene>
    <name evidence="6" type="ORF">FB473_000095</name>
</gene>
<keyword evidence="2" id="KW-0378">Hydrolase</keyword>
<dbReference type="SUPFAM" id="SSF50891">
    <property type="entry name" value="Cyclophilin-like"/>
    <property type="match status" value="2"/>
</dbReference>
<dbReference type="InterPro" id="IPR029000">
    <property type="entry name" value="Cyclophilin-like_dom_sf"/>
</dbReference>
<keyword evidence="3" id="KW-0067">ATP-binding</keyword>
<protein>
    <submittedName>
        <fullName evidence="6">KipI family sensor histidine kinase inhibitor</fullName>
    </submittedName>
</protein>
<dbReference type="RefSeq" id="WP_167163827.1">
    <property type="nucleotide sequence ID" value="NZ_BAAAOO010000012.1"/>
</dbReference>
<comment type="caution">
    <text evidence="6">The sequence shown here is derived from an EMBL/GenBank/DDBJ whole genome shotgun (WGS) entry which is preliminary data.</text>
</comment>
<evidence type="ECO:0000259" key="5">
    <source>
        <dbReference type="SMART" id="SM00797"/>
    </source>
</evidence>
<dbReference type="SMART" id="SM00797">
    <property type="entry name" value="AHS2"/>
    <property type="match status" value="1"/>
</dbReference>
<feature type="domain" description="Carboxyltransferase" evidence="4">
    <location>
        <begin position="8"/>
        <end position="198"/>
    </location>
</feature>
<dbReference type="SUPFAM" id="SSF160467">
    <property type="entry name" value="PH0987 N-terminal domain-like"/>
    <property type="match status" value="1"/>
</dbReference>
<evidence type="ECO:0000256" key="2">
    <source>
        <dbReference type="ARBA" id="ARBA00022801"/>
    </source>
</evidence>
<organism evidence="6 7">
    <name type="scientific">Brooklawnia cerclae</name>
    <dbReference type="NCBI Taxonomy" id="349934"/>
    <lineage>
        <taxon>Bacteria</taxon>
        <taxon>Bacillati</taxon>
        <taxon>Actinomycetota</taxon>
        <taxon>Actinomycetes</taxon>
        <taxon>Propionibacteriales</taxon>
        <taxon>Propionibacteriaceae</taxon>
        <taxon>Brooklawnia</taxon>
    </lineage>
</organism>
<dbReference type="PANTHER" id="PTHR43309:SF3">
    <property type="entry name" value="5-OXOPROLINASE SUBUNIT C"/>
    <property type="match status" value="1"/>
</dbReference>
<dbReference type="Gene3D" id="2.40.100.10">
    <property type="entry name" value="Cyclophilin-like"/>
    <property type="match status" value="2"/>
</dbReference>